<reference evidence="1" key="1">
    <citation type="submission" date="2017-02" db="UniProtKB">
        <authorList>
            <consortium name="WormBaseParasite"/>
        </authorList>
    </citation>
    <scope>IDENTIFICATION</scope>
</reference>
<name>A0A0N4TTW6_BRUPA</name>
<proteinExistence type="predicted"/>
<dbReference type="WBParaSite" id="BPAG_0001220001-mRNA-1">
    <property type="protein sequence ID" value="BPAG_0001220001-mRNA-1"/>
    <property type="gene ID" value="BPAG_0001220001"/>
</dbReference>
<evidence type="ECO:0000313" key="1">
    <source>
        <dbReference type="WBParaSite" id="BPAG_0001220001-mRNA-1"/>
    </source>
</evidence>
<sequence>MENSYHTKDNSNMYSRKFKSIHKRYVGELRALFGISQFFSSLRIHDHFILATFNKTSLHKFAYRLKSSSTDYLLRMLYYTIEQNEWETSNMDLHSGTRSIDSPNEARWQSFLGNPLPNLVKSNRNHHNSTPGIHRLIILLAPIFPCKEPVSNTTHSMKIDFCNKSLDKYLQGEQLHDLSPKTRCWRNGHAFCNLILLLQKSEMVHPSLPVKQQGAMNEQSRGMVDFLDTRCQLKFKL</sequence>
<protein>
    <submittedName>
        <fullName evidence="1">Y1_Tnp domain-containing protein</fullName>
    </submittedName>
</protein>
<organism evidence="1">
    <name type="scientific">Brugia pahangi</name>
    <name type="common">Filarial nematode worm</name>
    <dbReference type="NCBI Taxonomy" id="6280"/>
    <lineage>
        <taxon>Eukaryota</taxon>
        <taxon>Metazoa</taxon>
        <taxon>Ecdysozoa</taxon>
        <taxon>Nematoda</taxon>
        <taxon>Chromadorea</taxon>
        <taxon>Rhabditida</taxon>
        <taxon>Spirurina</taxon>
        <taxon>Spiruromorpha</taxon>
        <taxon>Filarioidea</taxon>
        <taxon>Onchocercidae</taxon>
        <taxon>Brugia</taxon>
    </lineage>
</organism>
<accession>A0A0N4TTW6</accession>
<dbReference type="AlphaFoldDB" id="A0A0N4TTW6"/>